<accession>A0A1B1B2R2</accession>
<protein>
    <recommendedName>
        <fullName evidence="1">Glycosyltransferase 2-like domain-containing protein</fullName>
    </recommendedName>
</protein>
<dbReference type="EMBL" id="CP016279">
    <property type="protein sequence ID" value="ANP53107.1"/>
    <property type="molecule type" value="Genomic_DNA"/>
</dbReference>
<dbReference type="AlphaFoldDB" id="A0A1B1B2R2"/>
<sequence>MAGRGARDGRTNGSTVSSVNHGVVTVVVITYNDAERVSEAVASALAQGDAVGEVVVVDDASTDGTPHLLGQLAAADPRVRVVRRASNSGGCGTPRNDGIGAARFPWLVFLDSDDVLPPKAVDALLTVALRHDADVAAGLCVRRELPGGREIPWQEQLFTVESAHDGVTRRPQTLWDTLSVNKIYRREFLLSRRIRFPDGAAHYEDFVFTARVYAARPRLAVTPETVYIWHVRYGTGRASISLRRDRIQNWRDRITAHRQVLEIMRDSGERDLLIAAQTKFLEFDLAVYLNELPQRAPEYQDIWWRISREHVRAFEEEAVCRATPAARWRTAVLLGRERQAADLRRLAELAADPPRLTPPYAGDVRRPLWDAVRSAPDGPDEIVLDGLADAPIAQLPLYVSADVNAGRRLRLELRLAEFYGRTAHVGPERASIELRHRMTDAAHRCEGVWETGPDGEGWRAVVTVDAAALCEHGTITTWDAWVTLSFRDGEPVTRPLRAGSGLRRLVRVGRRGRVLLLQPYATTGGCLAVRVADGLVGMRAVVAGRLARHKRR</sequence>
<name>A0A1B1B2R2_9ACTN</name>
<dbReference type="Proteomes" id="UP000092659">
    <property type="component" value="Chromosome"/>
</dbReference>
<dbReference type="Pfam" id="PF00535">
    <property type="entry name" value="Glycos_transf_2"/>
    <property type="match status" value="1"/>
</dbReference>
<evidence type="ECO:0000259" key="1">
    <source>
        <dbReference type="Pfam" id="PF00535"/>
    </source>
</evidence>
<dbReference type="OrthoDB" id="3183633at2"/>
<dbReference type="CDD" id="cd00761">
    <property type="entry name" value="Glyco_tranf_GTA_type"/>
    <property type="match status" value="1"/>
</dbReference>
<feature type="domain" description="Glycosyltransferase 2-like" evidence="1">
    <location>
        <begin position="25"/>
        <end position="188"/>
    </location>
</feature>
<dbReference type="InterPro" id="IPR001173">
    <property type="entry name" value="Glyco_trans_2-like"/>
</dbReference>
<dbReference type="PANTHER" id="PTHR22916:SF3">
    <property type="entry name" value="UDP-GLCNAC:BETAGAL BETA-1,3-N-ACETYLGLUCOSAMINYLTRANSFERASE-LIKE PROTEIN 1"/>
    <property type="match status" value="1"/>
</dbReference>
<dbReference type="SUPFAM" id="SSF53448">
    <property type="entry name" value="Nucleotide-diphospho-sugar transferases"/>
    <property type="match status" value="1"/>
</dbReference>
<evidence type="ECO:0000313" key="2">
    <source>
        <dbReference type="EMBL" id="ANP53107.1"/>
    </source>
</evidence>
<dbReference type="InterPro" id="IPR029044">
    <property type="entry name" value="Nucleotide-diphossugar_trans"/>
</dbReference>
<proteinExistence type="predicted"/>
<dbReference type="KEGG" id="sgs:AVL59_29390"/>
<dbReference type="STRING" id="68214.AVL59_29390"/>
<gene>
    <name evidence="2" type="ORF">AVL59_29390</name>
</gene>
<organism evidence="2 3">
    <name type="scientific">Streptomyces griseochromogenes</name>
    <dbReference type="NCBI Taxonomy" id="68214"/>
    <lineage>
        <taxon>Bacteria</taxon>
        <taxon>Bacillati</taxon>
        <taxon>Actinomycetota</taxon>
        <taxon>Actinomycetes</taxon>
        <taxon>Kitasatosporales</taxon>
        <taxon>Streptomycetaceae</taxon>
        <taxon>Streptomyces</taxon>
    </lineage>
</organism>
<dbReference type="GO" id="GO:0016758">
    <property type="term" value="F:hexosyltransferase activity"/>
    <property type="evidence" value="ECO:0007669"/>
    <property type="project" value="UniProtKB-ARBA"/>
</dbReference>
<evidence type="ECO:0000313" key="3">
    <source>
        <dbReference type="Proteomes" id="UP000092659"/>
    </source>
</evidence>
<dbReference type="Gene3D" id="3.90.550.10">
    <property type="entry name" value="Spore Coat Polysaccharide Biosynthesis Protein SpsA, Chain A"/>
    <property type="match status" value="1"/>
</dbReference>
<reference evidence="2 3" key="1">
    <citation type="submission" date="2016-06" db="EMBL/GenBank/DDBJ databases">
        <title>Complete genome sequence of Streptomyces griseochromogenes ATCC 14511, the Blasticidin S producer.</title>
        <authorList>
            <person name="Wu L."/>
        </authorList>
    </citation>
    <scope>NUCLEOTIDE SEQUENCE [LARGE SCALE GENOMIC DNA]</scope>
    <source>
        <strain evidence="2 3">ATCC 14511</strain>
    </source>
</reference>
<dbReference type="PANTHER" id="PTHR22916">
    <property type="entry name" value="GLYCOSYLTRANSFERASE"/>
    <property type="match status" value="1"/>
</dbReference>